<sequence>MHHPRNSNVTPKRCVTIITFLSAIVLFCNKYELSSSSSVINNNTTTTANHLRRNLSNNNKSLLYAHLHMAKTAGTELNQQMARSYRRVCGNKGFTAQLSFWFIKRTQMFKRANYDDCSWLSSEEPVRFWDKLAGDSKRPVELHVPCRDPVDHLMSTIKYMGGTFDCDDVASSNNNMEAQIDKYMEWVKHRFTPRLYRHTNFHIKCFEHNRIDAYVDVMGQHLERRRNKIQKEHFEVPRKHGDECIWRNGELKDYVNRYLLETYAYYNFCDQCMGSDRDILPAVQQTLN</sequence>
<organism evidence="1">
    <name type="scientific">Ditylum brightwellii</name>
    <dbReference type="NCBI Taxonomy" id="49249"/>
    <lineage>
        <taxon>Eukaryota</taxon>
        <taxon>Sar</taxon>
        <taxon>Stramenopiles</taxon>
        <taxon>Ochrophyta</taxon>
        <taxon>Bacillariophyta</taxon>
        <taxon>Mediophyceae</taxon>
        <taxon>Lithodesmiophycidae</taxon>
        <taxon>Lithodesmiales</taxon>
        <taxon>Lithodesmiaceae</taxon>
        <taxon>Ditylum</taxon>
    </lineage>
</organism>
<gene>
    <name evidence="1" type="ORF">DBRI00130_LOCUS32342</name>
</gene>
<accession>A0A7S4SC35</accession>
<dbReference type="EMBL" id="HBNS01041564">
    <property type="protein sequence ID" value="CAE4640271.1"/>
    <property type="molecule type" value="Transcribed_RNA"/>
</dbReference>
<name>A0A7S4SC35_9STRA</name>
<evidence type="ECO:0000313" key="1">
    <source>
        <dbReference type="EMBL" id="CAE4640271.1"/>
    </source>
</evidence>
<evidence type="ECO:0008006" key="2">
    <source>
        <dbReference type="Google" id="ProtNLM"/>
    </source>
</evidence>
<reference evidence="1" key="1">
    <citation type="submission" date="2021-01" db="EMBL/GenBank/DDBJ databases">
        <authorList>
            <person name="Corre E."/>
            <person name="Pelletier E."/>
            <person name="Niang G."/>
            <person name="Scheremetjew M."/>
            <person name="Finn R."/>
            <person name="Kale V."/>
            <person name="Holt S."/>
            <person name="Cochrane G."/>
            <person name="Meng A."/>
            <person name="Brown T."/>
            <person name="Cohen L."/>
        </authorList>
    </citation>
    <scope>NUCLEOTIDE SEQUENCE</scope>
    <source>
        <strain evidence="1">GSO104</strain>
    </source>
</reference>
<protein>
    <recommendedName>
        <fullName evidence="2">Sulfotransferase domain-containing protein</fullName>
    </recommendedName>
</protein>
<dbReference type="AlphaFoldDB" id="A0A7S4SC35"/>
<proteinExistence type="predicted"/>